<dbReference type="PANTHER" id="PTHR46673:SF3">
    <property type="entry name" value="SOLUTE CARRIER FAMILY 3 (AMINO ACID TRANSPORTER HEAVY CHAIN), MEMBER 2A-RELATED"/>
    <property type="match status" value="1"/>
</dbReference>
<keyword evidence="2" id="KW-0812">Transmembrane</keyword>
<evidence type="ECO:0000256" key="2">
    <source>
        <dbReference type="SAM" id="Phobius"/>
    </source>
</evidence>
<dbReference type="Pfam" id="PF16028">
    <property type="entry name" value="SLC3A2_N"/>
    <property type="match status" value="1"/>
</dbReference>
<keyword evidence="2" id="KW-1133">Transmembrane helix</keyword>
<dbReference type="GO" id="GO:0016324">
    <property type="term" value="C:apical plasma membrane"/>
    <property type="evidence" value="ECO:0007669"/>
    <property type="project" value="TreeGrafter"/>
</dbReference>
<feature type="transmembrane region" description="Helical" evidence="2">
    <location>
        <begin position="135"/>
        <end position="157"/>
    </location>
</feature>
<protein>
    <recommendedName>
        <fullName evidence="3">Glycosyl hydrolase family 13 catalytic domain-containing protein</fullName>
    </recommendedName>
</protein>
<dbReference type="InterPro" id="IPR006047">
    <property type="entry name" value="GH13_cat_dom"/>
</dbReference>
<evidence type="ECO:0000313" key="5">
    <source>
        <dbReference type="Proteomes" id="UP000007635"/>
    </source>
</evidence>
<dbReference type="GO" id="GO:0016323">
    <property type="term" value="C:basolateral plasma membrane"/>
    <property type="evidence" value="ECO:0007669"/>
    <property type="project" value="TreeGrafter"/>
</dbReference>
<keyword evidence="5" id="KW-1185">Reference proteome</keyword>
<dbReference type="GO" id="GO:1903801">
    <property type="term" value="P:L-leucine import across plasma membrane"/>
    <property type="evidence" value="ECO:0007669"/>
    <property type="project" value="TreeGrafter"/>
</dbReference>
<dbReference type="GO" id="GO:0015180">
    <property type="term" value="F:L-alanine transmembrane transporter activity"/>
    <property type="evidence" value="ECO:0007669"/>
    <property type="project" value="TreeGrafter"/>
</dbReference>
<name>A0AAQ4S735_GASAC</name>
<dbReference type="PANTHER" id="PTHR46673">
    <property type="entry name" value="4F2 CELL-SURFACE ANTIGEN HEAVY CHAIN"/>
    <property type="match status" value="1"/>
</dbReference>
<feature type="region of interest" description="Disordered" evidence="1">
    <location>
        <begin position="81"/>
        <end position="104"/>
    </location>
</feature>
<dbReference type="GO" id="GO:1904273">
    <property type="term" value="P:L-alanine import across plasma membrane"/>
    <property type="evidence" value="ECO:0007669"/>
    <property type="project" value="TreeGrafter"/>
</dbReference>
<keyword evidence="2" id="KW-0472">Membrane</keyword>
<dbReference type="GO" id="GO:0015823">
    <property type="term" value="P:phenylalanine transport"/>
    <property type="evidence" value="ECO:0007669"/>
    <property type="project" value="TreeGrafter"/>
</dbReference>
<evidence type="ECO:0000259" key="3">
    <source>
        <dbReference type="SMART" id="SM00642"/>
    </source>
</evidence>
<dbReference type="InterPro" id="IPR013780">
    <property type="entry name" value="Glyco_hydro_b"/>
</dbReference>
<evidence type="ECO:0000313" key="4">
    <source>
        <dbReference type="Ensembl" id="ENSGACP00000071040.1"/>
    </source>
</evidence>
<dbReference type="GO" id="GO:0015190">
    <property type="term" value="F:L-leucine transmembrane transporter activity"/>
    <property type="evidence" value="ECO:0007669"/>
    <property type="project" value="TreeGrafter"/>
</dbReference>
<accession>A0AAQ4S735</accession>
<reference evidence="4" key="2">
    <citation type="submission" date="2025-08" db="UniProtKB">
        <authorList>
            <consortium name="Ensembl"/>
        </authorList>
    </citation>
    <scope>IDENTIFICATION</scope>
</reference>
<dbReference type="Gene3D" id="3.20.20.80">
    <property type="entry name" value="Glycosidases"/>
    <property type="match status" value="1"/>
</dbReference>
<dbReference type="GeneTree" id="ENSGT00940000156646"/>
<organism evidence="4 5">
    <name type="scientific">Gasterosteus aculeatus aculeatus</name>
    <name type="common">three-spined stickleback</name>
    <dbReference type="NCBI Taxonomy" id="481459"/>
    <lineage>
        <taxon>Eukaryota</taxon>
        <taxon>Metazoa</taxon>
        <taxon>Chordata</taxon>
        <taxon>Craniata</taxon>
        <taxon>Vertebrata</taxon>
        <taxon>Euteleostomi</taxon>
        <taxon>Actinopterygii</taxon>
        <taxon>Neopterygii</taxon>
        <taxon>Teleostei</taxon>
        <taxon>Neoteleostei</taxon>
        <taxon>Acanthomorphata</taxon>
        <taxon>Eupercaria</taxon>
        <taxon>Perciformes</taxon>
        <taxon>Cottioidei</taxon>
        <taxon>Gasterosteales</taxon>
        <taxon>Gasterosteidae</taxon>
        <taxon>Gasterosteus</taxon>
    </lineage>
</organism>
<sequence>MGWRCFFKDFFIALLIHLIIPLYFERLFPLFVNSFTTDSRTSDSEQTFPKGFSAILKLCDHQTMSKETEIDMKDVELNELDPEKQPMTADGQAAGGEKNGSVKQKVPEDEVTFTGLSKEELMKVAGTPGWVRTRWVLLVLFWLGWLGMLAGAIAIIVQAPRCKPIPEMNWWNEGPLYQISDVDAFAGGIAGVEAKLDEINKLKVKGLILGPLHTSQADKPPALNLQVIDPTYGNRKDLEAVLEKAHKKGISVVLDLTPNYRGASPWFNNDGVSDVMEKVMDAAEYWLNLKVDGIKVSDLTFATSSPEWSKLQSALRINSTENPRKRLLMGVVESVSADTVSQLVNDSGVDLVLSNLLGSKKGGVERIQAMDILHSQQMSLAWGLGAAQRQQLSEQATSPGLMRLYQLLLFTMPGTPVFTYGDEIGLQALGDESPKMIWDVETEPAEGAAVNETSEAARTERVAMRKWFRSLSDLRGKERSLLHGDYYSLSSSSSSLSFLRVWDQSERYITAVNFGSSSETLTLKLAPTEGLELPETGTVKLSTDEEMVVDSRVPLDKITLKPGQAVLLQFPYTG</sequence>
<dbReference type="SMART" id="SM00642">
    <property type="entry name" value="Aamy"/>
    <property type="match status" value="1"/>
</dbReference>
<proteinExistence type="predicted"/>
<dbReference type="GO" id="GO:0015173">
    <property type="term" value="F:aromatic amino acid transmembrane transporter activity"/>
    <property type="evidence" value="ECO:0007669"/>
    <property type="project" value="TreeGrafter"/>
</dbReference>
<feature type="transmembrane region" description="Helical" evidence="2">
    <location>
        <begin position="6"/>
        <end position="24"/>
    </location>
</feature>
<dbReference type="Gene3D" id="2.60.40.1180">
    <property type="entry name" value="Golgi alpha-mannosidase II"/>
    <property type="match status" value="1"/>
</dbReference>
<dbReference type="Proteomes" id="UP000007635">
    <property type="component" value="Chromosome VII"/>
</dbReference>
<dbReference type="SUPFAM" id="SSF51445">
    <property type="entry name" value="(Trans)glycosidases"/>
    <property type="match status" value="1"/>
</dbReference>
<dbReference type="Ensembl" id="ENSGACT00000048965.1">
    <property type="protein sequence ID" value="ENSGACP00000071040.1"/>
    <property type="gene ID" value="ENSGACG00000019745.2"/>
</dbReference>
<dbReference type="Pfam" id="PF00128">
    <property type="entry name" value="Alpha-amylase"/>
    <property type="match status" value="1"/>
</dbReference>
<feature type="domain" description="Glycosyl hydrolase family 13 catalytic" evidence="3">
    <location>
        <begin position="178"/>
        <end position="465"/>
    </location>
</feature>
<evidence type="ECO:0000256" key="1">
    <source>
        <dbReference type="SAM" id="MobiDB-lite"/>
    </source>
</evidence>
<dbReference type="AlphaFoldDB" id="A0AAQ4S735"/>
<dbReference type="InterPro" id="IPR042280">
    <property type="entry name" value="SLC3A2"/>
</dbReference>
<dbReference type="InterPro" id="IPR031984">
    <property type="entry name" value="SLC3A2_N"/>
</dbReference>
<dbReference type="InterPro" id="IPR017853">
    <property type="entry name" value="GH"/>
</dbReference>
<dbReference type="GO" id="GO:0005975">
    <property type="term" value="P:carbohydrate metabolic process"/>
    <property type="evidence" value="ECO:0007669"/>
    <property type="project" value="InterPro"/>
</dbReference>
<reference evidence="4 5" key="1">
    <citation type="journal article" date="2021" name="G3 (Bethesda)">
        <title>Improved contiguity of the threespine stickleback genome using long-read sequencing.</title>
        <authorList>
            <person name="Nath S."/>
            <person name="Shaw D.E."/>
            <person name="White M.A."/>
        </authorList>
    </citation>
    <scope>NUCLEOTIDE SEQUENCE [LARGE SCALE GENOMIC DNA]</scope>
    <source>
        <strain evidence="4 5">Lake Benthic</strain>
    </source>
</reference>
<reference evidence="4" key="3">
    <citation type="submission" date="2025-09" db="UniProtKB">
        <authorList>
            <consortium name="Ensembl"/>
        </authorList>
    </citation>
    <scope>IDENTIFICATION</scope>
</reference>